<dbReference type="AlphaFoldDB" id="A0A068RID5"/>
<sequence length="176" mass="20280">MIRKRRPLSAIIIVFCIHNTTEGFKNLTYECEHTPFAKNKRLCILTIAKKDDPTIKLLYEIAKRVFQDEATEEDARQDAIITVCNKAKSQFNKATSLLEEDVSDPRARKPTMNCFTDRLQLMDSLRIKYTPTPASPSTTTTTEQSAPLPRSDDGQFVDDYRKEQLQKGTWPRHELE</sequence>
<gene>
    <name evidence="3" type="ORF">LCOR_01141.1</name>
</gene>
<feature type="region of interest" description="Disordered" evidence="1">
    <location>
        <begin position="129"/>
        <end position="176"/>
    </location>
</feature>
<reference evidence="3" key="1">
    <citation type="submission" date="2013-08" db="EMBL/GenBank/DDBJ databases">
        <title>Gene expansion shapes genome architecture in the human pathogen Lichtheimia corymbifera: an evolutionary genomics analysis in the ancient terrestrial Mucorales (Mucoromycotina).</title>
        <authorList>
            <person name="Schwartze V.U."/>
            <person name="Winter S."/>
            <person name="Shelest E."/>
            <person name="Marcet-Houben M."/>
            <person name="Horn F."/>
            <person name="Wehner S."/>
            <person name="Hoffmann K."/>
            <person name="Riege K."/>
            <person name="Sammeth M."/>
            <person name="Nowrousian M."/>
            <person name="Valiante V."/>
            <person name="Linde J."/>
            <person name="Jacobsen I.D."/>
            <person name="Marz M."/>
            <person name="Brakhage A.A."/>
            <person name="Gabaldon T."/>
            <person name="Bocker S."/>
            <person name="Voigt K."/>
        </authorList>
    </citation>
    <scope>NUCLEOTIDE SEQUENCE [LARGE SCALE GENOMIC DNA]</scope>
    <source>
        <strain evidence="3">FSU 9682</strain>
    </source>
</reference>
<dbReference type="OrthoDB" id="2281119at2759"/>
<feature type="compositionally biased region" description="Low complexity" evidence="1">
    <location>
        <begin position="130"/>
        <end position="142"/>
    </location>
</feature>
<dbReference type="Proteomes" id="UP000027586">
    <property type="component" value="Unassembled WGS sequence"/>
</dbReference>
<feature type="signal peptide" evidence="2">
    <location>
        <begin position="1"/>
        <end position="23"/>
    </location>
</feature>
<evidence type="ECO:0000256" key="2">
    <source>
        <dbReference type="SAM" id="SignalP"/>
    </source>
</evidence>
<evidence type="ECO:0000313" key="4">
    <source>
        <dbReference type="Proteomes" id="UP000027586"/>
    </source>
</evidence>
<evidence type="ECO:0000256" key="1">
    <source>
        <dbReference type="SAM" id="MobiDB-lite"/>
    </source>
</evidence>
<comment type="caution">
    <text evidence="3">The sequence shown here is derived from an EMBL/GenBank/DDBJ whole genome shotgun (WGS) entry which is preliminary data.</text>
</comment>
<evidence type="ECO:0000313" key="3">
    <source>
        <dbReference type="EMBL" id="CDH49397.1"/>
    </source>
</evidence>
<accession>A0A068RID5</accession>
<name>A0A068RID5_9FUNG</name>
<dbReference type="VEuPathDB" id="FungiDB:LCOR_01141.1"/>
<keyword evidence="2" id="KW-0732">Signal</keyword>
<keyword evidence="4" id="KW-1185">Reference proteome</keyword>
<dbReference type="EMBL" id="CBTN010000003">
    <property type="protein sequence ID" value="CDH49397.1"/>
    <property type="molecule type" value="Genomic_DNA"/>
</dbReference>
<feature type="chain" id="PRO_5001652533" evidence="2">
    <location>
        <begin position="24"/>
        <end position="176"/>
    </location>
</feature>
<organism evidence="3 4">
    <name type="scientific">Lichtheimia corymbifera JMRC:FSU:9682</name>
    <dbReference type="NCBI Taxonomy" id="1263082"/>
    <lineage>
        <taxon>Eukaryota</taxon>
        <taxon>Fungi</taxon>
        <taxon>Fungi incertae sedis</taxon>
        <taxon>Mucoromycota</taxon>
        <taxon>Mucoromycotina</taxon>
        <taxon>Mucoromycetes</taxon>
        <taxon>Mucorales</taxon>
        <taxon>Lichtheimiaceae</taxon>
        <taxon>Lichtheimia</taxon>
    </lineage>
</organism>
<proteinExistence type="predicted"/>
<feature type="compositionally biased region" description="Basic and acidic residues" evidence="1">
    <location>
        <begin position="150"/>
        <end position="176"/>
    </location>
</feature>
<protein>
    <submittedName>
        <fullName evidence="3">Uncharacterized protein</fullName>
    </submittedName>
</protein>